<gene>
    <name evidence="6" type="ORF">KIMC2_09200</name>
</gene>
<dbReference type="GO" id="GO:0003677">
    <property type="term" value="F:DNA binding"/>
    <property type="evidence" value="ECO:0007669"/>
    <property type="project" value="UniProtKB-KW"/>
</dbReference>
<keyword evidence="2" id="KW-0805">Transcription regulation</keyword>
<dbReference type="PRINTS" id="PR00039">
    <property type="entry name" value="HTHLYSR"/>
</dbReference>
<protein>
    <submittedName>
        <fullName evidence="6">LysR family transcriptional regulator</fullName>
    </submittedName>
</protein>
<dbReference type="GO" id="GO:0005829">
    <property type="term" value="C:cytosol"/>
    <property type="evidence" value="ECO:0007669"/>
    <property type="project" value="TreeGrafter"/>
</dbReference>
<dbReference type="InterPro" id="IPR000847">
    <property type="entry name" value="LysR_HTH_N"/>
</dbReference>
<evidence type="ECO:0000259" key="5">
    <source>
        <dbReference type="PROSITE" id="PS50931"/>
    </source>
</evidence>
<dbReference type="Pfam" id="PF03466">
    <property type="entry name" value="LysR_substrate"/>
    <property type="match status" value="1"/>
</dbReference>
<dbReference type="InterPro" id="IPR036390">
    <property type="entry name" value="WH_DNA-bd_sf"/>
</dbReference>
<evidence type="ECO:0000256" key="4">
    <source>
        <dbReference type="ARBA" id="ARBA00023163"/>
    </source>
</evidence>
<dbReference type="InterPro" id="IPR005119">
    <property type="entry name" value="LysR_subst-bd"/>
</dbReference>
<evidence type="ECO:0000256" key="3">
    <source>
        <dbReference type="ARBA" id="ARBA00023125"/>
    </source>
</evidence>
<dbReference type="Proteomes" id="UP001321804">
    <property type="component" value="Chromosome"/>
</dbReference>
<dbReference type="Gene3D" id="3.40.190.290">
    <property type="match status" value="1"/>
</dbReference>
<dbReference type="AlphaFoldDB" id="A0AAU9DRR2"/>
<keyword evidence="4" id="KW-0804">Transcription</keyword>
<evidence type="ECO:0000256" key="1">
    <source>
        <dbReference type="ARBA" id="ARBA00009437"/>
    </source>
</evidence>
<evidence type="ECO:0000313" key="7">
    <source>
        <dbReference type="Proteomes" id="UP001321804"/>
    </source>
</evidence>
<dbReference type="KEGG" id="xak:KIMC2_09200"/>
<name>A0AAU9DRR2_9LACO</name>
<proteinExistence type="inferred from homology"/>
<evidence type="ECO:0000313" key="6">
    <source>
        <dbReference type="EMBL" id="BDR56358.1"/>
    </source>
</evidence>
<accession>A0AAU9DRR2</accession>
<dbReference type="InterPro" id="IPR036388">
    <property type="entry name" value="WH-like_DNA-bd_sf"/>
</dbReference>
<reference evidence="6 7" key="1">
    <citation type="journal article" date="2023" name="Microbiol. Spectr.">
        <title>Symbiosis of Carpenter Bees with Uncharacterized Lactic Acid Bacteria Showing NAD Auxotrophy.</title>
        <authorList>
            <person name="Kawasaki S."/>
            <person name="Ozawa K."/>
            <person name="Mori T."/>
            <person name="Yamamoto A."/>
            <person name="Ito M."/>
            <person name="Ohkuma M."/>
            <person name="Sakamoto M."/>
            <person name="Matsutani M."/>
        </authorList>
    </citation>
    <scope>NUCLEOTIDE SEQUENCE [LARGE SCALE GENOMIC DNA]</scope>
    <source>
        <strain evidence="6 7">KimC2</strain>
    </source>
</reference>
<dbReference type="EMBL" id="AP026801">
    <property type="protein sequence ID" value="BDR56358.1"/>
    <property type="molecule type" value="Genomic_DNA"/>
</dbReference>
<keyword evidence="7" id="KW-1185">Reference proteome</keyword>
<dbReference type="GO" id="GO:0003700">
    <property type="term" value="F:DNA-binding transcription factor activity"/>
    <property type="evidence" value="ECO:0007669"/>
    <property type="project" value="InterPro"/>
</dbReference>
<evidence type="ECO:0000256" key="2">
    <source>
        <dbReference type="ARBA" id="ARBA00023015"/>
    </source>
</evidence>
<dbReference type="CDD" id="cd05466">
    <property type="entry name" value="PBP2_LTTR_substrate"/>
    <property type="match status" value="1"/>
</dbReference>
<dbReference type="SUPFAM" id="SSF53850">
    <property type="entry name" value="Periplasmic binding protein-like II"/>
    <property type="match status" value="1"/>
</dbReference>
<dbReference type="PANTHER" id="PTHR30419">
    <property type="entry name" value="HTH-TYPE TRANSCRIPTIONAL REGULATOR YBHD"/>
    <property type="match status" value="1"/>
</dbReference>
<dbReference type="SUPFAM" id="SSF46785">
    <property type="entry name" value="Winged helix' DNA-binding domain"/>
    <property type="match status" value="1"/>
</dbReference>
<dbReference type="InterPro" id="IPR050950">
    <property type="entry name" value="HTH-type_LysR_regulators"/>
</dbReference>
<dbReference type="Pfam" id="PF00126">
    <property type="entry name" value="HTH_1"/>
    <property type="match status" value="1"/>
</dbReference>
<comment type="similarity">
    <text evidence="1">Belongs to the LysR transcriptional regulatory family.</text>
</comment>
<sequence>MKKHMKSNNDNALLVRSISYFVALAHNLSYTETAVQLGISQPALTQQIKRLEEIVGTPLFSLEGKKIHLTDSGEIFLRAAQKVNGVFAEANDEIKLIREHSHDVINIGVISAMPANVLVDFIVKFRKNHPSVDFNIKSILRHSLRFQLESDSTDILVLYLPDNSFAGLSKYRTNRISKSEMLLVSPFKINNGNKVTLDEIHDYNWVGYPKGYYMDQIITEQCHDSNIFVPRYSARFSQVENILTYGKKTKSIAAIPDTCLPFVKDGSYIYEFNPVIKFDVAIVYRTSKLKVPIINKCLNEFDLYLHQKDYLTRLKELVREDT</sequence>
<dbReference type="Gene3D" id="1.10.10.10">
    <property type="entry name" value="Winged helix-like DNA-binding domain superfamily/Winged helix DNA-binding domain"/>
    <property type="match status" value="1"/>
</dbReference>
<organism evidence="6 7">
    <name type="scientific">Xylocopilactobacillus apis</name>
    <dbReference type="NCBI Taxonomy" id="2932183"/>
    <lineage>
        <taxon>Bacteria</taxon>
        <taxon>Bacillati</taxon>
        <taxon>Bacillota</taxon>
        <taxon>Bacilli</taxon>
        <taxon>Lactobacillales</taxon>
        <taxon>Lactobacillaceae</taxon>
        <taxon>Xylocopilactobacillus</taxon>
    </lineage>
</organism>
<keyword evidence="3" id="KW-0238">DNA-binding</keyword>
<feature type="domain" description="HTH lysR-type" evidence="5">
    <location>
        <begin position="13"/>
        <end position="70"/>
    </location>
</feature>
<dbReference type="PROSITE" id="PS50931">
    <property type="entry name" value="HTH_LYSR"/>
    <property type="match status" value="1"/>
</dbReference>
<dbReference type="PANTHER" id="PTHR30419:SF8">
    <property type="entry name" value="NITROGEN ASSIMILATION TRANSCRIPTIONAL ACTIVATOR-RELATED"/>
    <property type="match status" value="1"/>
</dbReference>